<comment type="caution">
    <text evidence="2">The sequence shown here is derived from an EMBL/GenBank/DDBJ whole genome shotgun (WGS) entry which is preliminary data.</text>
</comment>
<gene>
    <name evidence="2" type="ORF">KCU76_g722</name>
</gene>
<evidence type="ECO:0000313" key="2">
    <source>
        <dbReference type="EMBL" id="KAG9700467.1"/>
    </source>
</evidence>
<dbReference type="EMBL" id="JAHFXF010000015">
    <property type="protein sequence ID" value="KAG9700467.1"/>
    <property type="molecule type" value="Genomic_DNA"/>
</dbReference>
<sequence>MSSPEETIIEEPSQQPKWRSMAAIPGIKKYDLEPKDLQKMLAEYLLGAEVDKISSGGWQNGVYLASHGETRSQPFYVGTQIEKNSNLCRSILLYGKEVTTSLEGTAVYWGKTPPQLSHVLYFYQRIYKRKQDPEPVKPKEGMKKAAPVKPKYQKKTEAQKAQESKLERGKNFHQGLKL</sequence>
<feature type="compositionally biased region" description="Basic and acidic residues" evidence="1">
    <location>
        <begin position="132"/>
        <end position="143"/>
    </location>
</feature>
<reference evidence="2" key="1">
    <citation type="journal article" date="2021" name="J Fungi (Basel)">
        <title>Virulence traits and population genomics of the black yeast Aureobasidium melanogenum.</title>
        <authorList>
            <person name="Cernosa A."/>
            <person name="Sun X."/>
            <person name="Gostincar C."/>
            <person name="Fang C."/>
            <person name="Gunde-Cimerman N."/>
            <person name="Song Z."/>
        </authorList>
    </citation>
    <scope>NUCLEOTIDE SEQUENCE</scope>
    <source>
        <strain evidence="2">EXF-9911</strain>
    </source>
</reference>
<protein>
    <submittedName>
        <fullName evidence="2">Uncharacterized protein</fullName>
    </submittedName>
</protein>
<evidence type="ECO:0000256" key="1">
    <source>
        <dbReference type="SAM" id="MobiDB-lite"/>
    </source>
</evidence>
<proteinExistence type="predicted"/>
<dbReference type="Proteomes" id="UP000779574">
    <property type="component" value="Unassembled WGS sequence"/>
</dbReference>
<reference evidence="2" key="2">
    <citation type="submission" date="2021-08" db="EMBL/GenBank/DDBJ databases">
        <authorList>
            <person name="Gostincar C."/>
            <person name="Sun X."/>
            <person name="Song Z."/>
            <person name="Gunde-Cimerman N."/>
        </authorList>
    </citation>
    <scope>NUCLEOTIDE SEQUENCE</scope>
    <source>
        <strain evidence="2">EXF-9911</strain>
    </source>
</reference>
<organism evidence="2 3">
    <name type="scientific">Aureobasidium melanogenum</name>
    <name type="common">Aureobasidium pullulans var. melanogenum</name>
    <dbReference type="NCBI Taxonomy" id="46634"/>
    <lineage>
        <taxon>Eukaryota</taxon>
        <taxon>Fungi</taxon>
        <taxon>Dikarya</taxon>
        <taxon>Ascomycota</taxon>
        <taxon>Pezizomycotina</taxon>
        <taxon>Dothideomycetes</taxon>
        <taxon>Dothideomycetidae</taxon>
        <taxon>Dothideales</taxon>
        <taxon>Saccotheciaceae</taxon>
        <taxon>Aureobasidium</taxon>
    </lineage>
</organism>
<feature type="region of interest" description="Disordered" evidence="1">
    <location>
        <begin position="132"/>
        <end position="178"/>
    </location>
</feature>
<evidence type="ECO:0000313" key="3">
    <source>
        <dbReference type="Proteomes" id="UP000779574"/>
    </source>
</evidence>
<feature type="non-terminal residue" evidence="2">
    <location>
        <position position="178"/>
    </location>
</feature>
<name>A0A9P8EVD2_AURME</name>
<feature type="compositionally biased region" description="Basic and acidic residues" evidence="1">
    <location>
        <begin position="154"/>
        <end position="170"/>
    </location>
</feature>
<dbReference type="AlphaFoldDB" id="A0A9P8EVD2"/>
<accession>A0A9P8EVD2</accession>